<organism evidence="1 2">
    <name type="scientific">Colletotrichum chrysophilum</name>
    <dbReference type="NCBI Taxonomy" id="1836956"/>
    <lineage>
        <taxon>Eukaryota</taxon>
        <taxon>Fungi</taxon>
        <taxon>Dikarya</taxon>
        <taxon>Ascomycota</taxon>
        <taxon>Pezizomycotina</taxon>
        <taxon>Sordariomycetes</taxon>
        <taxon>Hypocreomycetidae</taxon>
        <taxon>Glomerellales</taxon>
        <taxon>Glomerellaceae</taxon>
        <taxon>Colletotrichum</taxon>
        <taxon>Colletotrichum gloeosporioides species complex</taxon>
    </lineage>
</organism>
<dbReference type="EMBL" id="JAQOWY010000296">
    <property type="protein sequence ID" value="KAK1844815.1"/>
    <property type="molecule type" value="Genomic_DNA"/>
</dbReference>
<dbReference type="AlphaFoldDB" id="A0AAD9EDR0"/>
<evidence type="ECO:0000313" key="1">
    <source>
        <dbReference type="EMBL" id="KAK1844815.1"/>
    </source>
</evidence>
<comment type="caution">
    <text evidence="1">The sequence shown here is derived from an EMBL/GenBank/DDBJ whole genome shotgun (WGS) entry which is preliminary data.</text>
</comment>
<evidence type="ECO:0000313" key="2">
    <source>
        <dbReference type="Proteomes" id="UP001243330"/>
    </source>
</evidence>
<reference evidence="1" key="1">
    <citation type="submission" date="2023-01" db="EMBL/GenBank/DDBJ databases">
        <title>Colletotrichum chrysophilum M932 genome sequence.</title>
        <authorList>
            <person name="Baroncelli R."/>
        </authorList>
    </citation>
    <scope>NUCLEOTIDE SEQUENCE</scope>
    <source>
        <strain evidence="1">M932</strain>
    </source>
</reference>
<protein>
    <submittedName>
        <fullName evidence="1">Uncharacterized protein</fullName>
    </submittedName>
</protein>
<accession>A0AAD9EDR0</accession>
<gene>
    <name evidence="1" type="ORF">CCHR01_12556</name>
</gene>
<sequence length="103" mass="11405">MGILSFRGGMNHLAVVAPWAPPTSQATWGPEREAERYFIRGLWRSGLSPSVRVQPVAPRLPYGVSNDQDDIRRKASTRSTAKSYGDAASVTARCPLPVARRYY</sequence>
<dbReference type="Proteomes" id="UP001243330">
    <property type="component" value="Unassembled WGS sequence"/>
</dbReference>
<proteinExistence type="predicted"/>
<name>A0AAD9EDR0_9PEZI</name>
<keyword evidence="2" id="KW-1185">Reference proteome</keyword>